<dbReference type="Gene3D" id="3.30.420.40">
    <property type="match status" value="2"/>
</dbReference>
<dbReference type="GO" id="GO:0016773">
    <property type="term" value="F:phosphotransferase activity, alcohol group as acceptor"/>
    <property type="evidence" value="ECO:0007669"/>
    <property type="project" value="InterPro"/>
</dbReference>
<dbReference type="Pfam" id="PF03702">
    <property type="entry name" value="AnmK"/>
    <property type="match status" value="1"/>
</dbReference>
<dbReference type="GO" id="GO:0009254">
    <property type="term" value="P:peptidoglycan turnover"/>
    <property type="evidence" value="ECO:0007669"/>
    <property type="project" value="InterPro"/>
</dbReference>
<dbReference type="PANTHER" id="PTHR30605">
    <property type="entry name" value="ANHYDRO-N-ACETYLMURAMIC ACID KINASE"/>
    <property type="match status" value="1"/>
</dbReference>
<name>A0A368BQ05_9GAMM</name>
<dbReference type="AlphaFoldDB" id="A0A368BQ05"/>
<gene>
    <name evidence="1" type="ORF">DBW97_01170</name>
</gene>
<sequence>MTQKYIGLMSGTSRDSLDGCLVSFEDGFNFLQGETISFDKEYKTSNDQNFVEKHISEKSVELIKVLMDRSGVNTEDIAGIAFSGQTISHSDKKSVQAGDPNYITKKIGLPVHSDFRNADINRGGRGAPLIPIFHQYLYGSLFDKVLIVNIGGISNGTYLKNNSIDIGSDIGPGNCLMDRVMTDNHLGSFDEDGKLASTGKVDLNLLAKLENALLNLDYPRADDISLYTSLMHHIDENPVIGIPDRLATLVELTATKIYEFYLYCNRPGTVIFHGGGVFNKAIMKTIANKLGKFETSENILPPKYMEAAAFAYLAHKNLGVIFK</sequence>
<evidence type="ECO:0008006" key="3">
    <source>
        <dbReference type="Google" id="ProtNLM"/>
    </source>
</evidence>
<dbReference type="GO" id="GO:0005524">
    <property type="term" value="F:ATP binding"/>
    <property type="evidence" value="ECO:0007669"/>
    <property type="project" value="InterPro"/>
</dbReference>
<evidence type="ECO:0000313" key="1">
    <source>
        <dbReference type="EMBL" id="RCL39370.1"/>
    </source>
</evidence>
<accession>A0A368BQ05</accession>
<comment type="caution">
    <text evidence="1">The sequence shown here is derived from an EMBL/GenBank/DDBJ whole genome shotgun (WGS) entry which is preliminary data.</text>
</comment>
<dbReference type="InterPro" id="IPR043129">
    <property type="entry name" value="ATPase_NBD"/>
</dbReference>
<dbReference type="InterPro" id="IPR005338">
    <property type="entry name" value="Anhydro_N_Ac-Mur_kinase"/>
</dbReference>
<protein>
    <recommendedName>
        <fullName evidence="3">Anhydro-N-acetylmuramic acid kinase</fullName>
    </recommendedName>
</protein>
<dbReference type="GO" id="GO:0006040">
    <property type="term" value="P:amino sugar metabolic process"/>
    <property type="evidence" value="ECO:0007669"/>
    <property type="project" value="InterPro"/>
</dbReference>
<dbReference type="PANTHER" id="PTHR30605:SF0">
    <property type="entry name" value="ANHYDRO-N-ACETYLMURAMIC ACID KINASE"/>
    <property type="match status" value="1"/>
</dbReference>
<reference evidence="1 2" key="1">
    <citation type="journal article" date="2018" name="Microbiome">
        <title>Fine metagenomic profile of the Mediterranean stratified and mixed water columns revealed by assembly and recruitment.</title>
        <authorList>
            <person name="Haro-Moreno J.M."/>
            <person name="Lopez-Perez M."/>
            <person name="De La Torre J.R."/>
            <person name="Picazo A."/>
            <person name="Camacho A."/>
            <person name="Rodriguez-Valera F."/>
        </authorList>
    </citation>
    <scope>NUCLEOTIDE SEQUENCE [LARGE SCALE GENOMIC DNA]</scope>
    <source>
        <strain evidence="1">MED-G83</strain>
    </source>
</reference>
<proteinExistence type="predicted"/>
<dbReference type="SUPFAM" id="SSF53067">
    <property type="entry name" value="Actin-like ATPase domain"/>
    <property type="match status" value="1"/>
</dbReference>
<organism evidence="1 2">
    <name type="scientific">SAR86 cluster bacterium</name>
    <dbReference type="NCBI Taxonomy" id="2030880"/>
    <lineage>
        <taxon>Bacteria</taxon>
        <taxon>Pseudomonadati</taxon>
        <taxon>Pseudomonadota</taxon>
        <taxon>Gammaproteobacteria</taxon>
        <taxon>SAR86 cluster</taxon>
    </lineage>
</organism>
<dbReference type="Proteomes" id="UP000252147">
    <property type="component" value="Unassembled WGS sequence"/>
</dbReference>
<evidence type="ECO:0000313" key="2">
    <source>
        <dbReference type="Proteomes" id="UP000252147"/>
    </source>
</evidence>
<dbReference type="EMBL" id="QOPD01000001">
    <property type="protein sequence ID" value="RCL39370.1"/>
    <property type="molecule type" value="Genomic_DNA"/>
</dbReference>